<dbReference type="CDD" id="cd17352">
    <property type="entry name" value="MFS_MCT_SLC16"/>
    <property type="match status" value="1"/>
</dbReference>
<dbReference type="SUPFAM" id="SSF103473">
    <property type="entry name" value="MFS general substrate transporter"/>
    <property type="match status" value="1"/>
</dbReference>
<dbReference type="InterPro" id="IPR036259">
    <property type="entry name" value="MFS_trans_sf"/>
</dbReference>
<feature type="domain" description="Major facilitator superfamily (MFS) profile" evidence="4">
    <location>
        <begin position="94"/>
        <end position="592"/>
    </location>
</feature>
<proteinExistence type="predicted"/>
<feature type="transmembrane region" description="Helical" evidence="3">
    <location>
        <begin position="537"/>
        <end position="558"/>
    </location>
</feature>
<dbReference type="KEGG" id="spu:100890984"/>
<reference evidence="5" key="2">
    <citation type="submission" date="2021-01" db="UniProtKB">
        <authorList>
            <consortium name="EnsemblMetazoa"/>
        </authorList>
    </citation>
    <scope>IDENTIFICATION</scope>
</reference>
<feature type="transmembrane region" description="Helical" evidence="3">
    <location>
        <begin position="473"/>
        <end position="493"/>
    </location>
</feature>
<sequence>MTSSPSGTSIGRARGLKRCLIGFTKYSKLPPSDSSQDIVPYHEEDPEPITNGHSKTQEVNQHAQNGSRVQRSPGKDSGSSSDKPRAPDGGYGWFILLAAHCTLIFREGIAKCLGVFLPTFRTYFGVSTSLIGWISSLCVTFADFTGLISGPLCRRFGCRPIAMAGGFFGGTGLILAAGTTDVSQLSICLSISGIGLGLALTPSLTMVGHYFEKRYSLANGLAYAGSGVGILVLAPLAQILIDTYGWRGGLFIIGALCFHVSVCGTLLRPIKVRPSPERRRKDKMEYKSVEVESDDCIDEKEYVSKGIMCDLGPEDDDEGAENTRPVSQSNGFKDNNIKSNESFELKHIEKTETENGYTNGSVYVDDGEDRTVTDVEKCDTLKTGDEDEARAETRAERCYSLLGLSLFKDVYFIILMVVQFCGRFVYMGWLIYLVPHAQEKGIAPLQATFIASVAGVSNIVARAGHGLIVDYKILTAAQLLTISSFLSAAPMLLDPVLNSYGALITASLTYGAASGVFFPIAVVVIKQSIGMERFPNALGWSYGFAGIGRMSAGFLTGWLFDQFGSYDQSFILLGIIQTFASVLLIVLLCLNRRKARKEKEENKS</sequence>
<keyword evidence="3" id="KW-0472">Membrane</keyword>
<feature type="transmembrane region" description="Helical" evidence="3">
    <location>
        <begin position="130"/>
        <end position="149"/>
    </location>
</feature>
<accession>A0A7M7NDJ8</accession>
<dbReference type="PROSITE" id="PS50850">
    <property type="entry name" value="MFS"/>
    <property type="match status" value="1"/>
</dbReference>
<dbReference type="GO" id="GO:0005886">
    <property type="term" value="C:plasma membrane"/>
    <property type="evidence" value="ECO:0000318"/>
    <property type="project" value="GO_Central"/>
</dbReference>
<feature type="region of interest" description="Disordered" evidence="2">
    <location>
        <begin position="26"/>
        <end position="85"/>
    </location>
</feature>
<feature type="compositionally biased region" description="Polar residues" evidence="2">
    <location>
        <begin position="51"/>
        <end position="70"/>
    </location>
</feature>
<dbReference type="PANTHER" id="PTHR11360">
    <property type="entry name" value="MONOCARBOXYLATE TRANSPORTER"/>
    <property type="match status" value="1"/>
</dbReference>
<dbReference type="OMA" id="CIDEKEY"/>
<dbReference type="Pfam" id="PF07690">
    <property type="entry name" value="MFS_1"/>
    <property type="match status" value="1"/>
</dbReference>
<organism evidence="5 6">
    <name type="scientific">Strongylocentrotus purpuratus</name>
    <name type="common">Purple sea urchin</name>
    <dbReference type="NCBI Taxonomy" id="7668"/>
    <lineage>
        <taxon>Eukaryota</taxon>
        <taxon>Metazoa</taxon>
        <taxon>Echinodermata</taxon>
        <taxon>Eleutherozoa</taxon>
        <taxon>Echinozoa</taxon>
        <taxon>Echinoidea</taxon>
        <taxon>Euechinoidea</taxon>
        <taxon>Echinacea</taxon>
        <taxon>Camarodonta</taxon>
        <taxon>Echinidea</taxon>
        <taxon>Strongylocentrotidae</taxon>
        <taxon>Strongylocentrotus</taxon>
    </lineage>
</organism>
<feature type="transmembrane region" description="Helical" evidence="3">
    <location>
        <begin position="184"/>
        <end position="208"/>
    </location>
</feature>
<dbReference type="PANTHER" id="PTHR11360:SF303">
    <property type="entry name" value="MAJOR FACILITATOR SUPERFAMILY (MFS) PROFILE DOMAIN-CONTAINING PROTEIN"/>
    <property type="match status" value="1"/>
</dbReference>
<dbReference type="GeneID" id="100890984"/>
<dbReference type="OrthoDB" id="2213137at2759"/>
<keyword evidence="3" id="KW-0812">Transmembrane</keyword>
<feature type="transmembrane region" description="Helical" evidence="3">
    <location>
        <begin position="91"/>
        <end position="110"/>
    </location>
</feature>
<feature type="transmembrane region" description="Helical" evidence="3">
    <location>
        <begin position="441"/>
        <end position="461"/>
    </location>
</feature>
<dbReference type="InterPro" id="IPR020846">
    <property type="entry name" value="MFS_dom"/>
</dbReference>
<evidence type="ECO:0000256" key="1">
    <source>
        <dbReference type="ARBA" id="ARBA00004141"/>
    </source>
</evidence>
<feature type="transmembrane region" description="Helical" evidence="3">
    <location>
        <begin position="410"/>
        <end position="435"/>
    </location>
</feature>
<feature type="transmembrane region" description="Helical" evidence="3">
    <location>
        <begin position="161"/>
        <end position="178"/>
    </location>
</feature>
<protein>
    <recommendedName>
        <fullName evidence="4">Major facilitator superfamily (MFS) profile domain-containing protein</fullName>
    </recommendedName>
</protein>
<dbReference type="InterPro" id="IPR011701">
    <property type="entry name" value="MFS"/>
</dbReference>
<dbReference type="InParanoid" id="A0A7M7NDJ8"/>
<evidence type="ECO:0000259" key="4">
    <source>
        <dbReference type="PROSITE" id="PS50850"/>
    </source>
</evidence>
<feature type="transmembrane region" description="Helical" evidence="3">
    <location>
        <begin position="220"/>
        <end position="241"/>
    </location>
</feature>
<feature type="compositionally biased region" description="Polar residues" evidence="2">
    <location>
        <begin position="324"/>
        <end position="335"/>
    </location>
</feature>
<keyword evidence="3" id="KW-1133">Transmembrane helix</keyword>
<evidence type="ECO:0000256" key="2">
    <source>
        <dbReference type="SAM" id="MobiDB-lite"/>
    </source>
</evidence>
<dbReference type="Gene3D" id="1.20.1250.20">
    <property type="entry name" value="MFS general substrate transporter like domains"/>
    <property type="match status" value="1"/>
</dbReference>
<dbReference type="EnsemblMetazoa" id="XM_030978896">
    <property type="protein sequence ID" value="XP_030834756"/>
    <property type="gene ID" value="LOC100890984"/>
</dbReference>
<dbReference type="GO" id="GO:0008028">
    <property type="term" value="F:monocarboxylic acid transmembrane transporter activity"/>
    <property type="evidence" value="ECO:0000318"/>
    <property type="project" value="GO_Central"/>
</dbReference>
<keyword evidence="6" id="KW-1185">Reference proteome</keyword>
<dbReference type="FunCoup" id="A0A7M7NDJ8">
    <property type="interactions" value="73"/>
</dbReference>
<dbReference type="Proteomes" id="UP000007110">
    <property type="component" value="Unassembled WGS sequence"/>
</dbReference>
<feature type="transmembrane region" description="Helical" evidence="3">
    <location>
        <begin position="570"/>
        <end position="590"/>
    </location>
</feature>
<comment type="subcellular location">
    <subcellularLocation>
        <location evidence="1">Membrane</location>
        <topology evidence="1">Multi-pass membrane protein</topology>
    </subcellularLocation>
</comment>
<evidence type="ECO:0000313" key="5">
    <source>
        <dbReference type="EnsemblMetazoa" id="XP_030834756"/>
    </source>
</evidence>
<feature type="region of interest" description="Disordered" evidence="2">
    <location>
        <begin position="313"/>
        <end position="335"/>
    </location>
</feature>
<dbReference type="AlphaFoldDB" id="A0A7M7NDJ8"/>
<feature type="transmembrane region" description="Helical" evidence="3">
    <location>
        <begin position="499"/>
        <end position="525"/>
    </location>
</feature>
<evidence type="ECO:0000313" key="6">
    <source>
        <dbReference type="Proteomes" id="UP000007110"/>
    </source>
</evidence>
<reference evidence="6" key="1">
    <citation type="submission" date="2015-02" db="EMBL/GenBank/DDBJ databases">
        <title>Genome sequencing for Strongylocentrotus purpuratus.</title>
        <authorList>
            <person name="Murali S."/>
            <person name="Liu Y."/>
            <person name="Vee V."/>
            <person name="English A."/>
            <person name="Wang M."/>
            <person name="Skinner E."/>
            <person name="Han Y."/>
            <person name="Muzny D.M."/>
            <person name="Worley K.C."/>
            <person name="Gibbs R.A."/>
        </authorList>
    </citation>
    <scope>NUCLEOTIDE SEQUENCE</scope>
</reference>
<dbReference type="InterPro" id="IPR050327">
    <property type="entry name" value="Proton-linked_MCT"/>
</dbReference>
<feature type="compositionally biased region" description="Low complexity" evidence="2">
    <location>
        <begin position="71"/>
        <end position="81"/>
    </location>
</feature>
<feature type="transmembrane region" description="Helical" evidence="3">
    <location>
        <begin position="247"/>
        <end position="270"/>
    </location>
</feature>
<dbReference type="RefSeq" id="XP_030834756.1">
    <property type="nucleotide sequence ID" value="XM_030978896.1"/>
</dbReference>
<evidence type="ECO:0000256" key="3">
    <source>
        <dbReference type="SAM" id="Phobius"/>
    </source>
</evidence>
<name>A0A7M7NDJ8_STRPU</name>